<evidence type="ECO:0000313" key="8">
    <source>
        <dbReference type="Proteomes" id="UP000516072"/>
    </source>
</evidence>
<evidence type="ECO:0000313" key="7">
    <source>
        <dbReference type="EMBL" id="CAB1274407.1"/>
    </source>
</evidence>
<dbReference type="GO" id="GO:0006281">
    <property type="term" value="P:DNA repair"/>
    <property type="evidence" value="ECO:0007669"/>
    <property type="project" value="UniProtKB-UniRule"/>
</dbReference>
<comment type="function">
    <text evidence="6">DNA repair enzyme involved in the repair of deaminated bases. Selectively cleaves double-stranded DNA at the second phosphodiester bond 3' to a deoxyinosine leaving behind the intact lesion on the nicked DNA.</text>
</comment>
<accession>A0A7G1Q7B0</accession>
<dbReference type="GO" id="GO:0016891">
    <property type="term" value="F:RNA endonuclease activity producing 5'-phosphomonoesters, hydrolytic mechanism"/>
    <property type="evidence" value="ECO:0007669"/>
    <property type="project" value="TreeGrafter"/>
</dbReference>
<keyword evidence="5 6" id="KW-0378">Hydrolase</keyword>
<evidence type="ECO:0000256" key="5">
    <source>
        <dbReference type="ARBA" id="ARBA00022801"/>
    </source>
</evidence>
<dbReference type="InterPro" id="IPR007581">
    <property type="entry name" value="Endonuclease-V"/>
</dbReference>
<evidence type="ECO:0000256" key="4">
    <source>
        <dbReference type="ARBA" id="ARBA00022759"/>
    </source>
</evidence>
<keyword evidence="6" id="KW-0227">DNA damage</keyword>
<dbReference type="PANTHER" id="PTHR28511:SF1">
    <property type="entry name" value="ENDONUCLEASE V"/>
    <property type="match status" value="1"/>
</dbReference>
<dbReference type="GO" id="GO:0000287">
    <property type="term" value="F:magnesium ion binding"/>
    <property type="evidence" value="ECO:0007669"/>
    <property type="project" value="UniProtKB-UniRule"/>
</dbReference>
<reference evidence="7 8" key="1">
    <citation type="submission" date="2020-03" db="EMBL/GenBank/DDBJ databases">
        <authorList>
            <person name="Picone N."/>
        </authorList>
    </citation>
    <scope>NUCLEOTIDE SEQUENCE [LARGE SCALE GENOMIC DNA]</scope>
    <source>
        <strain evidence="7">NSCAC1</strain>
    </source>
</reference>
<dbReference type="Gene3D" id="3.30.2170.10">
    <property type="entry name" value="archaeoglobus fulgidus dsm 4304 superfamily"/>
    <property type="match status" value="1"/>
</dbReference>
<feature type="binding site" evidence="6">
    <location>
        <position position="108"/>
    </location>
    <ligand>
        <name>Mg(2+)</name>
        <dbReference type="ChEBI" id="CHEBI:18420"/>
    </ligand>
</feature>
<comment type="similarity">
    <text evidence="6">Belongs to the endonuclease V family.</text>
</comment>
<dbReference type="Pfam" id="PF04493">
    <property type="entry name" value="Endonuclease_5"/>
    <property type="match status" value="1"/>
</dbReference>
<dbReference type="CDD" id="cd06559">
    <property type="entry name" value="Endonuclease_V"/>
    <property type="match status" value="1"/>
</dbReference>
<dbReference type="Proteomes" id="UP000516072">
    <property type="component" value="Chromosome"/>
</dbReference>
<dbReference type="GO" id="GO:0003727">
    <property type="term" value="F:single-stranded RNA binding"/>
    <property type="evidence" value="ECO:0007669"/>
    <property type="project" value="TreeGrafter"/>
</dbReference>
<dbReference type="GO" id="GO:0043737">
    <property type="term" value="F:deoxyribonuclease V activity"/>
    <property type="evidence" value="ECO:0007669"/>
    <property type="project" value="UniProtKB-UniRule"/>
</dbReference>
<comment type="subcellular location">
    <subcellularLocation>
        <location evidence="1 6">Cytoplasm</location>
    </subcellularLocation>
</comment>
<comment type="cofactor">
    <cofactor evidence="6">
        <name>Mg(2+)</name>
        <dbReference type="ChEBI" id="CHEBI:18420"/>
    </cofactor>
</comment>
<dbReference type="RefSeq" id="WP_197744550.1">
    <property type="nucleotide sequence ID" value="NZ_LR778175.1"/>
</dbReference>
<dbReference type="AlphaFoldDB" id="A0A7G1Q7B0"/>
<gene>
    <name evidence="6 7" type="primary">nfi</name>
    <name evidence="7" type="ORF">NSCAC_0153</name>
</gene>
<organism evidence="7 8">
    <name type="scientific">Candidatus Nitrosacidococcus tergens</name>
    <dbReference type="NCBI Taxonomy" id="553981"/>
    <lineage>
        <taxon>Bacteria</taxon>
        <taxon>Pseudomonadati</taxon>
        <taxon>Pseudomonadota</taxon>
        <taxon>Gammaproteobacteria</taxon>
        <taxon>Chromatiales</taxon>
        <taxon>Chromatiaceae</taxon>
        <taxon>Candidatus Nitrosacidococcus</taxon>
    </lineage>
</organism>
<evidence type="ECO:0000256" key="6">
    <source>
        <dbReference type="HAMAP-Rule" id="MF_00801"/>
    </source>
</evidence>
<dbReference type="NCBIfam" id="NF008629">
    <property type="entry name" value="PRK11617.1"/>
    <property type="match status" value="1"/>
</dbReference>
<keyword evidence="6" id="KW-0460">Magnesium</keyword>
<sequence length="218" mass="24208">MTWSDFPNFLNEAREQQQRLSDQVIREDCFKEIGIVAGVDVGFEEQGKITRAAAVTLSLNDLKVIEEVVIRQPTQLPYMPGFLSFRECPAILIALARLNKTPDLIFCDGHGIAHPRRFGNACHVGVETNIPSIGVGKSRLIGKHDPVPDTVGSWVPLIDKNETIGVVLRTKVGVRPIFISIGHKISLQTAIKYTTACVIRYRLPEPTRLADKLASNRK</sequence>
<dbReference type="EMBL" id="LR778175">
    <property type="protein sequence ID" value="CAB1274407.1"/>
    <property type="molecule type" value="Genomic_DNA"/>
</dbReference>
<dbReference type="KEGG" id="ntg:NSCAC_0153"/>
<evidence type="ECO:0000256" key="3">
    <source>
        <dbReference type="ARBA" id="ARBA00022722"/>
    </source>
</evidence>
<evidence type="ECO:0000256" key="1">
    <source>
        <dbReference type="ARBA" id="ARBA00004496"/>
    </source>
</evidence>
<protein>
    <recommendedName>
        <fullName evidence="6">Endonuclease V</fullName>
        <ecNumber evidence="6">3.1.21.7</ecNumber>
    </recommendedName>
    <alternativeName>
        <fullName evidence="6">Deoxyinosine 3'endonuclease</fullName>
    </alternativeName>
    <alternativeName>
        <fullName evidence="6">Deoxyribonuclease V</fullName>
        <shortName evidence="6">DNase V</shortName>
    </alternativeName>
</protein>
<comment type="catalytic activity">
    <reaction evidence="6">
        <text>Endonucleolytic cleavage at apurinic or apyrimidinic sites to products with a 5'-phosphate.</text>
        <dbReference type="EC" id="3.1.21.7"/>
    </reaction>
</comment>
<keyword evidence="2 6" id="KW-0963">Cytoplasm</keyword>
<keyword evidence="6" id="KW-0234">DNA repair</keyword>
<keyword evidence="3 6" id="KW-0540">Nuclease</keyword>
<dbReference type="HAMAP" id="MF_00801">
    <property type="entry name" value="Endonuclease_5"/>
    <property type="match status" value="1"/>
</dbReference>
<name>A0A7G1Q7B0_9GAMM</name>
<proteinExistence type="inferred from homology"/>
<dbReference type="GO" id="GO:0005737">
    <property type="term" value="C:cytoplasm"/>
    <property type="evidence" value="ECO:0007669"/>
    <property type="project" value="UniProtKB-SubCell"/>
</dbReference>
<keyword evidence="6" id="KW-0479">Metal-binding</keyword>
<dbReference type="PANTHER" id="PTHR28511">
    <property type="entry name" value="ENDONUCLEASE V"/>
    <property type="match status" value="1"/>
</dbReference>
<dbReference type="EC" id="3.1.21.7" evidence="6"/>
<feature type="binding site" evidence="6">
    <location>
        <position position="40"/>
    </location>
    <ligand>
        <name>Mg(2+)</name>
        <dbReference type="ChEBI" id="CHEBI:18420"/>
    </ligand>
</feature>
<evidence type="ECO:0000256" key="2">
    <source>
        <dbReference type="ARBA" id="ARBA00022490"/>
    </source>
</evidence>
<keyword evidence="4 6" id="KW-0255">Endonuclease</keyword>
<keyword evidence="8" id="KW-1185">Reference proteome</keyword>
<feature type="site" description="Interaction with target DNA" evidence="6">
    <location>
        <position position="78"/>
    </location>
</feature>